<feature type="chain" id="PRO_5034840415" evidence="1">
    <location>
        <begin position="20"/>
        <end position="142"/>
    </location>
</feature>
<keyword evidence="3" id="KW-1185">Reference proteome</keyword>
<accession>A0A8H4QLG2</accession>
<reference evidence="2 3" key="1">
    <citation type="submission" date="2020-03" db="EMBL/GenBank/DDBJ databases">
        <title>Draft Genome Sequence of Cudoniella acicularis.</title>
        <authorList>
            <person name="Buettner E."/>
            <person name="Kellner H."/>
        </authorList>
    </citation>
    <scope>NUCLEOTIDE SEQUENCE [LARGE SCALE GENOMIC DNA]</scope>
    <source>
        <strain evidence="2 3">DSM 108380</strain>
    </source>
</reference>
<sequence>MHLSLLILSTLALTVSVNASIGRPSVYATNVSKKFHGPITKDLTFEYQYYCQRYLSEFALEEYINARHELCKPAWEDLEKMDQMEIRHDPRFEAAMQQVKSDFEKLKVLDTGKGKGKDMNNFEGLASPMTNPRRKRTLRWFG</sequence>
<dbReference type="AlphaFoldDB" id="A0A8H4QLG2"/>
<gene>
    <name evidence="2" type="ORF">G7Y89_g15523</name>
</gene>
<organism evidence="2 3">
    <name type="scientific">Cudoniella acicularis</name>
    <dbReference type="NCBI Taxonomy" id="354080"/>
    <lineage>
        <taxon>Eukaryota</taxon>
        <taxon>Fungi</taxon>
        <taxon>Dikarya</taxon>
        <taxon>Ascomycota</taxon>
        <taxon>Pezizomycotina</taxon>
        <taxon>Leotiomycetes</taxon>
        <taxon>Helotiales</taxon>
        <taxon>Tricladiaceae</taxon>
        <taxon>Cudoniella</taxon>
    </lineage>
</organism>
<proteinExistence type="predicted"/>
<dbReference type="Proteomes" id="UP000566819">
    <property type="component" value="Unassembled WGS sequence"/>
</dbReference>
<evidence type="ECO:0000256" key="1">
    <source>
        <dbReference type="SAM" id="SignalP"/>
    </source>
</evidence>
<evidence type="ECO:0000313" key="2">
    <source>
        <dbReference type="EMBL" id="KAF4612850.1"/>
    </source>
</evidence>
<feature type="signal peptide" evidence="1">
    <location>
        <begin position="1"/>
        <end position="19"/>
    </location>
</feature>
<comment type="caution">
    <text evidence="2">The sequence shown here is derived from an EMBL/GenBank/DDBJ whole genome shotgun (WGS) entry which is preliminary data.</text>
</comment>
<dbReference type="EMBL" id="JAAMPI010002468">
    <property type="protein sequence ID" value="KAF4612850.1"/>
    <property type="molecule type" value="Genomic_DNA"/>
</dbReference>
<name>A0A8H4QLG2_9HELO</name>
<keyword evidence="1" id="KW-0732">Signal</keyword>
<evidence type="ECO:0000313" key="3">
    <source>
        <dbReference type="Proteomes" id="UP000566819"/>
    </source>
</evidence>
<protein>
    <submittedName>
        <fullName evidence="2">Uncharacterized protein</fullName>
    </submittedName>
</protein>